<keyword evidence="5" id="KW-1185">Reference proteome</keyword>
<evidence type="ECO:0000256" key="1">
    <source>
        <dbReference type="SAM" id="MobiDB-lite"/>
    </source>
</evidence>
<sequence>MINQVGTPYSTSTQAADTPRAATQSATADSVIVNADGQTKQEVVFSSLAQQLSDSANRADAEYSGLSRKELGEKATTLLKKITGPDYDANRAINNAEVPNSSDPERLGRAADATKFVNGSGKNPFVGLSRDQLALITYDDGGLYTTNERRAAWEESYDQEYAWRQEVVAKAMAEYNSSGKLTGFFSEVLDHYKTLPAIEQAQYPENYEAKLQKWIDLDYNYFTNTVEGKGSPDDILSLQESLNILQQ</sequence>
<proteinExistence type="predicted"/>
<evidence type="ECO:0000313" key="3">
    <source>
        <dbReference type="EMBL" id="QPK23289.1"/>
    </source>
</evidence>
<name>A0A3S0YEB2_9GAMM</name>
<gene>
    <name evidence="3" type="ORF">F126LOC_016855</name>
    <name evidence="2" type="ORF">H4F48_11380</name>
</gene>
<evidence type="ECO:0000313" key="2">
    <source>
        <dbReference type="EMBL" id="MBN3106673.1"/>
    </source>
</evidence>
<reference evidence="3 4" key="2">
    <citation type="submission" date="2020-11" db="EMBL/GenBank/DDBJ databases">
        <title>Complete genome sequence of Pectobacterium brasiliense strain F126.</title>
        <authorList>
            <person name="Miroshnikov K."/>
            <person name="Vo T.N.H."/>
            <person name="Khodykina M.V."/>
            <person name="Kabanova A.P."/>
            <person name="Shneider M."/>
            <person name="Korzhenkov A."/>
            <person name="Toschakov S.V."/>
            <person name="Miroshnikov K.A."/>
            <person name="Ignatov A.N."/>
            <person name="Mikhailova Y.V."/>
            <person name="Shelenkov A."/>
            <person name="Yanushevich Y.G."/>
            <person name="Evseev P.V."/>
        </authorList>
    </citation>
    <scope>NUCLEOTIDE SEQUENCE [LARGE SCALE GENOMIC DNA]</scope>
    <source>
        <strain evidence="3 4">F126</strain>
    </source>
</reference>
<dbReference type="Proteomes" id="UP000762586">
    <property type="component" value="Unassembled WGS sequence"/>
</dbReference>
<reference evidence="2 5" key="1">
    <citation type="submission" date="2020-07" db="EMBL/GenBank/DDBJ databases">
        <title>A pangenomic view of the genus Pectobacterium provides insights into genome organization, phylogeny, and virulence.</title>
        <authorList>
            <person name="Jonkheer E."/>
            <person name="Brankovics B."/>
            <person name="Houwers I."/>
            <person name="Van Der Wolf J."/>
            <person name="Bonants P."/>
            <person name="Vreeburg R."/>
            <person name="Bollema R."/>
            <person name="De Haan J."/>
            <person name="Berke L."/>
            <person name="De Ridder D."/>
            <person name="Smit S."/>
            <person name="Van Der Lee T.A.J."/>
        </authorList>
    </citation>
    <scope>NUCLEOTIDE SEQUENCE [LARGE SCALE GENOMIC DNA]</scope>
    <source>
        <strain evidence="2 5">NAK:384</strain>
    </source>
</reference>
<dbReference type="Proteomes" id="UP000269351">
    <property type="component" value="Chromosome"/>
</dbReference>
<evidence type="ECO:0000313" key="5">
    <source>
        <dbReference type="Proteomes" id="UP000762586"/>
    </source>
</evidence>
<dbReference type="RefSeq" id="WP_185893704.1">
    <property type="nucleotide sequence ID" value="NZ_BSWF01000001.1"/>
</dbReference>
<organism evidence="3 4">
    <name type="scientific">Pectobacterium brasiliense</name>
    <dbReference type="NCBI Taxonomy" id="180957"/>
    <lineage>
        <taxon>Bacteria</taxon>
        <taxon>Pseudomonadati</taxon>
        <taxon>Pseudomonadota</taxon>
        <taxon>Gammaproteobacteria</taxon>
        <taxon>Enterobacterales</taxon>
        <taxon>Pectobacteriaceae</taxon>
        <taxon>Pectobacterium</taxon>
    </lineage>
</organism>
<dbReference type="AlphaFoldDB" id="A0A3S0YEB2"/>
<dbReference type="EMBL" id="JACGET010000011">
    <property type="protein sequence ID" value="MBN3106673.1"/>
    <property type="molecule type" value="Genomic_DNA"/>
</dbReference>
<protein>
    <submittedName>
        <fullName evidence="3">Uncharacterized protein</fullName>
    </submittedName>
</protein>
<evidence type="ECO:0000313" key="4">
    <source>
        <dbReference type="Proteomes" id="UP000269351"/>
    </source>
</evidence>
<feature type="region of interest" description="Disordered" evidence="1">
    <location>
        <begin position="1"/>
        <end position="22"/>
    </location>
</feature>
<dbReference type="EMBL" id="CP065031">
    <property type="protein sequence ID" value="QPK23289.1"/>
    <property type="molecule type" value="Genomic_DNA"/>
</dbReference>
<accession>A0A3S0YEB2</accession>